<dbReference type="SMART" id="SM00233">
    <property type="entry name" value="PH"/>
    <property type="match status" value="2"/>
</dbReference>
<proteinExistence type="predicted"/>
<reference evidence="4 5" key="1">
    <citation type="journal article" date="2024" name="Insects">
        <title>An Improved Chromosome-Level Genome Assembly of the Firefly Pyrocoelia pectoralis.</title>
        <authorList>
            <person name="Fu X."/>
            <person name="Meyer-Rochow V.B."/>
            <person name="Ballantyne L."/>
            <person name="Zhu X."/>
        </authorList>
    </citation>
    <scope>NUCLEOTIDE SEQUENCE [LARGE SCALE GENOMIC DNA]</scope>
    <source>
        <strain evidence="4">XCY_ONT2</strain>
    </source>
</reference>
<dbReference type="GO" id="GO:0015629">
    <property type="term" value="C:actin cytoskeleton"/>
    <property type="evidence" value="ECO:0007669"/>
    <property type="project" value="TreeGrafter"/>
</dbReference>
<feature type="coiled-coil region" evidence="1">
    <location>
        <begin position="470"/>
        <end position="620"/>
    </location>
</feature>
<dbReference type="InterPro" id="IPR001849">
    <property type="entry name" value="PH_domain"/>
</dbReference>
<comment type="caution">
    <text evidence="4">The sequence shown here is derived from an EMBL/GenBank/DDBJ whole genome shotgun (WGS) entry which is preliminary data.</text>
</comment>
<protein>
    <recommendedName>
        <fullName evidence="3">PH domain-containing protein</fullName>
    </recommendedName>
</protein>
<feature type="compositionally biased region" description="Basic and acidic residues" evidence="2">
    <location>
        <begin position="401"/>
        <end position="414"/>
    </location>
</feature>
<dbReference type="GO" id="GO:0051015">
    <property type="term" value="F:actin filament binding"/>
    <property type="evidence" value="ECO:0007669"/>
    <property type="project" value="TreeGrafter"/>
</dbReference>
<evidence type="ECO:0000256" key="1">
    <source>
        <dbReference type="SAM" id="Coils"/>
    </source>
</evidence>
<feature type="domain" description="PH" evidence="3">
    <location>
        <begin position="40"/>
        <end position="146"/>
    </location>
</feature>
<evidence type="ECO:0000259" key="3">
    <source>
        <dbReference type="PROSITE" id="PS50003"/>
    </source>
</evidence>
<gene>
    <name evidence="4" type="ORF">RI129_005497</name>
</gene>
<dbReference type="PROSITE" id="PS50003">
    <property type="entry name" value="PH_DOMAIN"/>
    <property type="match status" value="2"/>
</dbReference>
<feature type="region of interest" description="Disordered" evidence="2">
    <location>
        <begin position="731"/>
        <end position="750"/>
    </location>
</feature>
<keyword evidence="1" id="KW-0175">Coiled coil</keyword>
<dbReference type="PANTHER" id="PTHR17271">
    <property type="entry name" value="PLECKSTRIN HOMOLOGY PH DOMAIN-CONTAINING PROTEIN"/>
    <property type="match status" value="1"/>
</dbReference>
<feature type="compositionally biased region" description="Polar residues" evidence="2">
    <location>
        <begin position="226"/>
        <end position="238"/>
    </location>
</feature>
<dbReference type="CDD" id="cd01236">
    <property type="entry name" value="PH_RIP"/>
    <property type="match status" value="1"/>
</dbReference>
<accession>A0AAN7ZSG4</accession>
<feature type="coiled-coil region" evidence="1">
    <location>
        <begin position="1457"/>
        <end position="1503"/>
    </location>
</feature>
<feature type="compositionally biased region" description="Basic and acidic residues" evidence="2">
    <location>
        <begin position="784"/>
        <end position="797"/>
    </location>
</feature>
<keyword evidence="5" id="KW-1185">Reference proteome</keyword>
<dbReference type="InterPro" id="IPR052223">
    <property type="entry name" value="Actin_Cytoskeleton_Reg"/>
</dbReference>
<evidence type="ECO:0000313" key="4">
    <source>
        <dbReference type="EMBL" id="KAK5647033.1"/>
    </source>
</evidence>
<feature type="region of interest" description="Disordered" evidence="2">
    <location>
        <begin position="777"/>
        <end position="815"/>
    </location>
</feature>
<dbReference type="InterPro" id="IPR011993">
    <property type="entry name" value="PH-like_dom_sf"/>
</dbReference>
<dbReference type="Gene3D" id="2.30.29.30">
    <property type="entry name" value="Pleckstrin-homology domain (PH domain)/Phosphotyrosine-binding domain (PTB)"/>
    <property type="match status" value="2"/>
</dbReference>
<feature type="compositionally biased region" description="Basic and acidic residues" evidence="2">
    <location>
        <begin position="240"/>
        <end position="252"/>
    </location>
</feature>
<feature type="compositionally biased region" description="Basic and acidic residues" evidence="2">
    <location>
        <begin position="196"/>
        <end position="209"/>
    </location>
</feature>
<dbReference type="Proteomes" id="UP001329430">
    <property type="component" value="Chromosome 3"/>
</dbReference>
<organism evidence="4 5">
    <name type="scientific">Pyrocoelia pectoralis</name>
    <dbReference type="NCBI Taxonomy" id="417401"/>
    <lineage>
        <taxon>Eukaryota</taxon>
        <taxon>Metazoa</taxon>
        <taxon>Ecdysozoa</taxon>
        <taxon>Arthropoda</taxon>
        <taxon>Hexapoda</taxon>
        <taxon>Insecta</taxon>
        <taxon>Pterygota</taxon>
        <taxon>Neoptera</taxon>
        <taxon>Endopterygota</taxon>
        <taxon>Coleoptera</taxon>
        <taxon>Polyphaga</taxon>
        <taxon>Elateriformia</taxon>
        <taxon>Elateroidea</taxon>
        <taxon>Lampyridae</taxon>
        <taxon>Lampyrinae</taxon>
        <taxon>Pyrocoelia</taxon>
    </lineage>
</organism>
<dbReference type="PANTHER" id="PTHR17271:SF1">
    <property type="entry name" value="PROTEIN OUTSPREAD"/>
    <property type="match status" value="1"/>
</dbReference>
<dbReference type="SUPFAM" id="SSF50729">
    <property type="entry name" value="PH domain-like"/>
    <property type="match status" value="2"/>
</dbReference>
<evidence type="ECO:0000313" key="5">
    <source>
        <dbReference type="Proteomes" id="UP001329430"/>
    </source>
</evidence>
<feature type="compositionally biased region" description="Polar residues" evidence="2">
    <location>
        <begin position="183"/>
        <end position="192"/>
    </location>
</feature>
<feature type="domain" description="PH" evidence="3">
    <location>
        <begin position="285"/>
        <end position="379"/>
    </location>
</feature>
<dbReference type="EMBL" id="JAVRBK010000003">
    <property type="protein sequence ID" value="KAK5647033.1"/>
    <property type="molecule type" value="Genomic_DNA"/>
</dbReference>
<evidence type="ECO:0000256" key="2">
    <source>
        <dbReference type="SAM" id="MobiDB-lite"/>
    </source>
</evidence>
<sequence length="1582" mass="181826">MSQCRKFAPNIFNKSKCSNCFRQKEEHSAEALECNRASRAIARSGYLFVAPDWDFSVPLNRTKRWQRRWFVLYDDGELNYSVDEHPDTVPQGSVDMCKVMEVTGAEQVTGHPHSLALTSPDRVTFIKAASREDARWWAELLAVFPRRHKRNATFPGGRASPSLPQLGRSASPQPPRPRHLSCTGPSPRTNFLTPPLKEERESPSKEEPPRPTWLPEPSHNLPIESPSRTDYVVSSGSPPTRDKLQCDEKARARRDWRNERLRDIATALTDRSPESSLALPSEGLLHLKKGWLWLKGEDNEWTKLWWILCGPTLSGYRDQDEQEIPEVTVELSTVTSFNETTIDTRYGFQIHTSGSTLTLSAVTAGIRTNWLQALKKAMPDTPDSPLTPATPRSLLLLSSDEEYRTASEGGRRGSGDWGELPPSPPLTRTAINRVKERARTRPRLPRSQSRQSTVDSVSTDELDTAKDTAEIELRNVLNKQTTEIDELKRQLFDAMEEIKNLEDELARLKKMQSESLVRRKQTDELLVNLEQTERDLNQRIREADERHLREQRSLQRRLTEAENLARDKEEKCMNLAKELQDKHSLVENLQEELKHANDRYVRDNQENERLYKKLQELEGRNDYRRINSLTDLTNIDLDNDLEKASHKELIEKCLNVKSRFEKAIIEIRSLKRELREAFIKYDDMEIENANLRSGLEKAHQENESNSTLMASRLQDLTNKLFTAEKQARSLKSKLQDSREKRRSLSLKGRESVSINKEVEDKVNELEAKILVLEKSRCKRKHKQERNSERASPIDDRSSPAQRSLRRLRRKSLDSATTSEPMKLLIRLSSLETKVSSVANSSESLNTITPSTSESNIKHLEEQEMERFNRPRNNSISEIRERISECIINLSKLKNGRNKRAASPSVDRLSVLENNLYEINDILNSNTHFISSSEADVVDKSVRSVVKQLETVMREKLNDLAEKKRILRQNGKLDSNVQLCILAEKMAFENVLINRIQESLHAPISGEIECDRLLNKEVIDTSHLISSLQDKLRNCAPKQPTTSKTSVEYLTKILANCLISAAHGFTKHKKSIRRFIVTPVIEALKQKQMQLNAAFSTYKFSKLPQLAEVLAAETVNLAYDTTCRLRSLDQTIITSAWSTAQETVNAELIQSEINHILMRAAQVYEANSSADHNFFFSFFASERAALELWSDAVEDHLHIEMQSSIEELSEFYQNSLNKLQKQNWRRRVESERGGTFASNLLNEFADVVAHKALIDARISVLSGEFKQTSVNIISDDIEDKFVVDLIENNKLYDELENSGLVQINQSLEAEFKCILDSYKEECRDIVNQLNLNEIISSLQCLEEEIHKIQNYATLGSCSPVGRFQEIHTWPEVSIRCQELQELLVKTQIIFRNGSKMSENEEERRRLHLGTEYHTQVENLRSAYRRILATNINNLQQSELEQLQILCERVLLAMEHGHRRTLQDLRESHSSELQILRQEKEQALAEETQATLAALDAMRKAHEAEVHREVIKFKQEFTRQQQNELLELTERLSVKCLEAAALEEQLGSTTRQLAHAQQHILQLERNSQLSGMQVKYHQSKHFTR</sequence>
<feature type="region of interest" description="Disordered" evidence="2">
    <location>
        <begin position="151"/>
        <end position="252"/>
    </location>
</feature>
<feature type="region of interest" description="Disordered" evidence="2">
    <location>
        <begin position="379"/>
        <end position="463"/>
    </location>
</feature>
<name>A0AAN7ZSG4_9COLE</name>
<dbReference type="Pfam" id="PF00169">
    <property type="entry name" value="PH"/>
    <property type="match status" value="2"/>
</dbReference>